<accession>A0AAD4L7Z3</accession>
<feature type="compositionally biased region" description="Basic residues" evidence="2">
    <location>
        <begin position="815"/>
        <end position="827"/>
    </location>
</feature>
<keyword evidence="6" id="KW-1185">Reference proteome</keyword>
<dbReference type="Proteomes" id="UP001201163">
    <property type="component" value="Unassembled WGS sequence"/>
</dbReference>
<dbReference type="InterPro" id="IPR007275">
    <property type="entry name" value="YTH_domain"/>
</dbReference>
<evidence type="ECO:0000313" key="6">
    <source>
        <dbReference type="Proteomes" id="UP001201163"/>
    </source>
</evidence>
<feature type="region of interest" description="Disordered" evidence="2">
    <location>
        <begin position="696"/>
        <end position="720"/>
    </location>
</feature>
<dbReference type="InterPro" id="IPR000504">
    <property type="entry name" value="RRM_dom"/>
</dbReference>
<dbReference type="PROSITE" id="PS50882">
    <property type="entry name" value="YTH"/>
    <property type="match status" value="1"/>
</dbReference>
<feature type="compositionally biased region" description="Basic and acidic residues" evidence="2">
    <location>
        <begin position="500"/>
        <end position="510"/>
    </location>
</feature>
<dbReference type="CDD" id="cd21134">
    <property type="entry name" value="YTH"/>
    <property type="match status" value="1"/>
</dbReference>
<comment type="caution">
    <text evidence="5">The sequence shown here is derived from an EMBL/GenBank/DDBJ whole genome shotgun (WGS) entry which is preliminary data.</text>
</comment>
<evidence type="ECO:0000256" key="2">
    <source>
        <dbReference type="SAM" id="MobiDB-lite"/>
    </source>
</evidence>
<feature type="compositionally biased region" description="Polar residues" evidence="2">
    <location>
        <begin position="1"/>
        <end position="23"/>
    </location>
</feature>
<dbReference type="InterPro" id="IPR035979">
    <property type="entry name" value="RBD_domain_sf"/>
</dbReference>
<feature type="region of interest" description="Disordered" evidence="2">
    <location>
        <begin position="777"/>
        <end position="827"/>
    </location>
</feature>
<dbReference type="CDD" id="cd00590">
    <property type="entry name" value="RRM_SF"/>
    <property type="match status" value="1"/>
</dbReference>
<proteinExistence type="predicted"/>
<feature type="compositionally biased region" description="Basic and acidic residues" evidence="2">
    <location>
        <begin position="469"/>
        <end position="480"/>
    </location>
</feature>
<dbReference type="InterPro" id="IPR045168">
    <property type="entry name" value="YTH_prot"/>
</dbReference>
<feature type="compositionally biased region" description="Polar residues" evidence="2">
    <location>
        <begin position="287"/>
        <end position="296"/>
    </location>
</feature>
<organism evidence="5 6">
    <name type="scientific">Lactarius akahatsu</name>
    <dbReference type="NCBI Taxonomy" id="416441"/>
    <lineage>
        <taxon>Eukaryota</taxon>
        <taxon>Fungi</taxon>
        <taxon>Dikarya</taxon>
        <taxon>Basidiomycota</taxon>
        <taxon>Agaricomycotina</taxon>
        <taxon>Agaricomycetes</taxon>
        <taxon>Russulales</taxon>
        <taxon>Russulaceae</taxon>
        <taxon>Lactarius</taxon>
    </lineage>
</organism>
<dbReference type="Pfam" id="PF04146">
    <property type="entry name" value="YTH"/>
    <property type="match status" value="1"/>
</dbReference>
<reference evidence="5" key="1">
    <citation type="submission" date="2022-01" db="EMBL/GenBank/DDBJ databases">
        <title>Comparative genomics reveals a dynamic genome evolution in the ectomycorrhizal milk-cap (Lactarius) mushrooms.</title>
        <authorList>
            <consortium name="DOE Joint Genome Institute"/>
            <person name="Lebreton A."/>
            <person name="Tang N."/>
            <person name="Kuo A."/>
            <person name="LaButti K."/>
            <person name="Drula E."/>
            <person name="Barry K."/>
            <person name="Clum A."/>
            <person name="Lipzen A."/>
            <person name="Mousain D."/>
            <person name="Ng V."/>
            <person name="Wang R."/>
            <person name="Wang X."/>
            <person name="Dai Y."/>
            <person name="Henrissat B."/>
            <person name="Grigoriev I.V."/>
            <person name="Guerin-Laguette A."/>
            <person name="Yu F."/>
            <person name="Martin F.M."/>
        </authorList>
    </citation>
    <scope>NUCLEOTIDE SEQUENCE</scope>
    <source>
        <strain evidence="5">QP</strain>
    </source>
</reference>
<dbReference type="AlphaFoldDB" id="A0AAD4L7Z3"/>
<dbReference type="InterPro" id="IPR057720">
    <property type="entry name" value="RRM_YTH1"/>
</dbReference>
<feature type="region of interest" description="Disordered" evidence="2">
    <location>
        <begin position="273"/>
        <end position="349"/>
    </location>
</feature>
<dbReference type="GO" id="GO:0003729">
    <property type="term" value="F:mRNA binding"/>
    <property type="evidence" value="ECO:0007669"/>
    <property type="project" value="TreeGrafter"/>
</dbReference>
<name>A0AAD4L7Z3_9AGAM</name>
<feature type="domain" description="RRM" evidence="3">
    <location>
        <begin position="350"/>
        <end position="469"/>
    </location>
</feature>
<dbReference type="GO" id="GO:0000381">
    <property type="term" value="P:regulation of alternative mRNA splicing, via spliceosome"/>
    <property type="evidence" value="ECO:0007669"/>
    <property type="project" value="TreeGrafter"/>
</dbReference>
<feature type="region of interest" description="Disordered" evidence="2">
    <location>
        <begin position="1"/>
        <end position="81"/>
    </location>
</feature>
<dbReference type="GO" id="GO:1990247">
    <property type="term" value="F:N6-methyladenosine-containing RNA reader activity"/>
    <property type="evidence" value="ECO:0007669"/>
    <property type="project" value="TreeGrafter"/>
</dbReference>
<evidence type="ECO:0000313" key="5">
    <source>
        <dbReference type="EMBL" id="KAH8981893.1"/>
    </source>
</evidence>
<feature type="compositionally biased region" description="Basic and acidic residues" evidence="2">
    <location>
        <begin position="299"/>
        <end position="321"/>
    </location>
</feature>
<keyword evidence="1" id="KW-0694">RNA-binding</keyword>
<feature type="region of interest" description="Disordered" evidence="2">
    <location>
        <begin position="469"/>
        <end position="521"/>
    </location>
</feature>
<gene>
    <name evidence="5" type="ORF">EDB92DRAFT_1952792</name>
</gene>
<dbReference type="InterPro" id="IPR012677">
    <property type="entry name" value="Nucleotide-bd_a/b_plait_sf"/>
</dbReference>
<sequence>MDMHYTQSSESGVPSITSHQRSQPHADPLQGHPSTDPAFPPPQDAYRTPHQYPPGTHARPEGLAPVLTGPSPQPASAPQRGSFLGHQHVLSNVHPHLHTVHSPPFVFPSYSPRQEENMRHLAYVSPSMMITHRPHAPVYQYQTSDHFPTTSHIFSPTVSAPTSPIYPHAPTNVSPPQNSPANGSSSTPYATHGAYTSVEYSTPPSYTYPSPTSFVPGLSIYGPHRPPPHYARPYGFPNGQESQGMWWYSPPGAATASNSFEGTQREFQQWSKAGYPPAGQLEGEQPGQRNTVSLPSEPQLRRPTDRTRGRPLNDEREEAKQEPFSTTSPKNKHQKRRSYHPNPPAHRSDWVMWAGNVPSDVTHDELREFFNQRLPPLSPTQTEPPKDRQQVYGGVSTVFLISRSSCAFVNFESEAQLEAATARFNGQPIRPHDQRCPRLVCRVRRREDDLMAGVGAQRGNAMHIKWVKDQKAKAQREHADTVGSPKDIVGPSSPSSVSSDDSREAEEGRVSAHANLSRSPSIASTSSDILTRYFPQRYFILKSSTQYDLDLSVQKNIWATQRHNEEILDQAYRTSKDVFLIFSVNKSGGFYGYARMAGPVLQDEIGVLWASATGCTALPSVFPDDTGAKQQQKLHILPPDEHPYIKQSPHSAPADQPLFASAEPRIRVSPSTDVPVQTSSSEFGSDAPYHVLENGSTRESAGHDAISAPTPVDHEVPEPYSDDRPKFVSEVPFEGHDPRDDGPGPAWDRPFRIEWIRTDPLPFFRTRHLRNPWNHGREAKVSRDGTELEPTVGQQLLDEWDKPYVAVDNPPGPSRTRRGPKSTRRPP</sequence>
<dbReference type="PROSITE" id="PS50102">
    <property type="entry name" value="RRM"/>
    <property type="match status" value="1"/>
</dbReference>
<dbReference type="GO" id="GO:0000398">
    <property type="term" value="P:mRNA splicing, via spliceosome"/>
    <property type="evidence" value="ECO:0007669"/>
    <property type="project" value="TreeGrafter"/>
</dbReference>
<dbReference type="PANTHER" id="PTHR12357">
    <property type="entry name" value="YTH YT521-B HOMOLOGY DOMAIN-CONTAINING"/>
    <property type="match status" value="1"/>
</dbReference>
<evidence type="ECO:0000256" key="1">
    <source>
        <dbReference type="PROSITE-ProRule" id="PRU00176"/>
    </source>
</evidence>
<dbReference type="EMBL" id="JAKELL010000109">
    <property type="protein sequence ID" value="KAH8981893.1"/>
    <property type="molecule type" value="Genomic_DNA"/>
</dbReference>
<dbReference type="GO" id="GO:0005654">
    <property type="term" value="C:nucleoplasm"/>
    <property type="evidence" value="ECO:0007669"/>
    <property type="project" value="TreeGrafter"/>
</dbReference>
<feature type="domain" description="YTH" evidence="4">
    <location>
        <begin position="536"/>
        <end position="800"/>
    </location>
</feature>
<dbReference type="Gene3D" id="3.30.70.330">
    <property type="match status" value="1"/>
</dbReference>
<evidence type="ECO:0000259" key="3">
    <source>
        <dbReference type="PROSITE" id="PS50102"/>
    </source>
</evidence>
<dbReference type="SUPFAM" id="SSF54928">
    <property type="entry name" value="RNA-binding domain, RBD"/>
    <property type="match status" value="1"/>
</dbReference>
<feature type="compositionally biased region" description="Polar residues" evidence="2">
    <location>
        <begin position="171"/>
        <end position="189"/>
    </location>
</feature>
<dbReference type="Gene3D" id="3.10.590.10">
    <property type="entry name" value="ph1033 like domains"/>
    <property type="match status" value="2"/>
</dbReference>
<protein>
    <submittedName>
        <fullName evidence="5">YT521-B-like domain-containing protein</fullName>
    </submittedName>
</protein>
<dbReference type="Pfam" id="PF25701">
    <property type="entry name" value="RRM_YTH1"/>
    <property type="match status" value="1"/>
</dbReference>
<dbReference type="PANTHER" id="PTHR12357:SF3">
    <property type="entry name" value="YTH DOMAIN-CONTAINING PROTEIN 1"/>
    <property type="match status" value="1"/>
</dbReference>
<feature type="compositionally biased region" description="Basic residues" evidence="2">
    <location>
        <begin position="330"/>
        <end position="339"/>
    </location>
</feature>
<feature type="compositionally biased region" description="Basic and acidic residues" evidence="2">
    <location>
        <begin position="777"/>
        <end position="786"/>
    </location>
</feature>
<evidence type="ECO:0000259" key="4">
    <source>
        <dbReference type="PROSITE" id="PS50882"/>
    </source>
</evidence>
<feature type="region of interest" description="Disordered" evidence="2">
    <location>
        <begin position="168"/>
        <end position="190"/>
    </location>
</feature>